<dbReference type="SUPFAM" id="SSF51230">
    <property type="entry name" value="Single hybrid motif"/>
    <property type="match status" value="1"/>
</dbReference>
<dbReference type="InterPro" id="IPR011053">
    <property type="entry name" value="Single_hybrid_motif"/>
</dbReference>
<dbReference type="InterPro" id="IPR023213">
    <property type="entry name" value="CAT-like_dom_sf"/>
</dbReference>
<dbReference type="Pfam" id="PF00364">
    <property type="entry name" value="Biotin_lipoyl"/>
    <property type="match status" value="1"/>
</dbReference>
<dbReference type="EMBL" id="BJJW01000006">
    <property type="protein sequence ID" value="GDZ84031.1"/>
    <property type="molecule type" value="Genomic_DNA"/>
</dbReference>
<dbReference type="PROSITE" id="PS50968">
    <property type="entry name" value="BIOTINYL_LIPOYL"/>
    <property type="match status" value="1"/>
</dbReference>
<dbReference type="InterPro" id="IPR001078">
    <property type="entry name" value="2-oxoacid_DH_actylTfrase"/>
</dbReference>
<evidence type="ECO:0000256" key="6">
    <source>
        <dbReference type="RuleBase" id="RU003423"/>
    </source>
</evidence>
<evidence type="ECO:0000256" key="1">
    <source>
        <dbReference type="ARBA" id="ARBA00001938"/>
    </source>
</evidence>
<dbReference type="InterPro" id="IPR000089">
    <property type="entry name" value="Biotin_lipoyl"/>
</dbReference>
<keyword evidence="5 6" id="KW-0012">Acyltransferase</keyword>
<evidence type="ECO:0000259" key="8">
    <source>
        <dbReference type="PROSITE" id="PS50968"/>
    </source>
</evidence>
<dbReference type="Gene3D" id="4.10.320.10">
    <property type="entry name" value="E3-binding domain"/>
    <property type="match status" value="1"/>
</dbReference>
<evidence type="ECO:0000259" key="9">
    <source>
        <dbReference type="PROSITE" id="PS51826"/>
    </source>
</evidence>
<dbReference type="Pfam" id="PF00198">
    <property type="entry name" value="2-oxoacid_dh"/>
    <property type="match status" value="1"/>
</dbReference>
<feature type="region of interest" description="Disordered" evidence="7">
    <location>
        <begin position="78"/>
        <end position="113"/>
    </location>
</feature>
<dbReference type="FunFam" id="3.30.559.10:FF:000007">
    <property type="entry name" value="Dihydrolipoamide acetyltransferase component of pyruvate dehydrogenase complex"/>
    <property type="match status" value="1"/>
</dbReference>
<evidence type="ECO:0000256" key="7">
    <source>
        <dbReference type="SAM" id="MobiDB-lite"/>
    </source>
</evidence>
<accession>A0A5A5TYZ5</accession>
<dbReference type="RefSeq" id="WP_149334445.1">
    <property type="nucleotide sequence ID" value="NZ_BJJW01000006.1"/>
</dbReference>
<dbReference type="PROSITE" id="PS51826">
    <property type="entry name" value="PSBD"/>
    <property type="match status" value="1"/>
</dbReference>
<dbReference type="InterPro" id="IPR004167">
    <property type="entry name" value="PSBD"/>
</dbReference>
<evidence type="ECO:0000313" key="10">
    <source>
        <dbReference type="EMBL" id="GDZ84031.1"/>
    </source>
</evidence>
<dbReference type="PANTHER" id="PTHR43178">
    <property type="entry name" value="DIHYDROLIPOAMIDE ACETYLTRANSFERASE COMPONENT OF PYRUVATE DEHYDROGENASE COMPLEX"/>
    <property type="match status" value="1"/>
</dbReference>
<gene>
    <name evidence="10" type="primary">pdhC</name>
    <name evidence="10" type="ORF">LCIT_12730</name>
</gene>
<evidence type="ECO:0000256" key="5">
    <source>
        <dbReference type="ARBA" id="ARBA00023315"/>
    </source>
</evidence>
<dbReference type="GO" id="GO:0005737">
    <property type="term" value="C:cytoplasm"/>
    <property type="evidence" value="ECO:0007669"/>
    <property type="project" value="TreeGrafter"/>
</dbReference>
<dbReference type="SUPFAM" id="SSF47005">
    <property type="entry name" value="Peripheral subunit-binding domain of 2-oxo acid dehydrogenase complex"/>
    <property type="match status" value="1"/>
</dbReference>
<dbReference type="InterPro" id="IPR036625">
    <property type="entry name" value="E3-bd_dom_sf"/>
</dbReference>
<dbReference type="AlphaFoldDB" id="A0A5A5TYZ5"/>
<name>A0A5A5TYZ5_LEUCI</name>
<keyword evidence="3 6" id="KW-0808">Transferase</keyword>
<proteinExistence type="inferred from homology"/>
<evidence type="ECO:0000256" key="3">
    <source>
        <dbReference type="ARBA" id="ARBA00022679"/>
    </source>
</evidence>
<feature type="compositionally biased region" description="Low complexity" evidence="7">
    <location>
        <begin position="89"/>
        <end position="100"/>
    </location>
</feature>
<dbReference type="EC" id="2.3.1.-" evidence="6"/>
<dbReference type="Gene3D" id="2.40.50.100">
    <property type="match status" value="1"/>
</dbReference>
<evidence type="ECO:0000256" key="4">
    <source>
        <dbReference type="ARBA" id="ARBA00022823"/>
    </source>
</evidence>
<feature type="domain" description="Lipoyl-binding" evidence="8">
    <location>
        <begin position="2"/>
        <end position="77"/>
    </location>
</feature>
<sequence length="440" mass="46967">MTEIFKMPDIGEGMAEGDITSWLVKVGDEVAMDDPVAEVQNDKLIQEILSPYGGKVTKIFVDAGTTVSVGDNLIEFDGDGSGASASPQADATTTNTDSATESQQTVADTPTVTSVDVESSTVQTANGHVLAMPSVRHLAFEKGIDLTQVPATGRHGHVTLADVEKFNPNEAAAGADTAAIQPAANPVAPQPKQEPAKHNAIDIPEPLREGRQPMTPIRKAIAKAMSTQHTDIPAVTNFDQVEVSKLVAHRRQFKLQASEDGIRLTYLAYVVKALAATAKKFPELNASLDMATQEIVYHDDVNMGIAVNAPSGLFVPVIAHADRKSILVIAREIAALAEAVRDGSIKPQQMQGGTMTISNIGSARGEWFTPIINGKEVMILGLGSIVKEPIINDDGEVVVGQNMKLSLTYDHRLIDGMLGQSALNYLKQLLSDPAYMLMEV</sequence>
<feature type="domain" description="Peripheral subunit-binding (PSBD)" evidence="9">
    <location>
        <begin position="130"/>
        <end position="167"/>
    </location>
</feature>
<dbReference type="GO" id="GO:0016407">
    <property type="term" value="F:acetyltransferase activity"/>
    <property type="evidence" value="ECO:0007669"/>
    <property type="project" value="TreeGrafter"/>
</dbReference>
<dbReference type="PANTHER" id="PTHR43178:SF5">
    <property type="entry name" value="LIPOAMIDE ACYLTRANSFERASE COMPONENT OF BRANCHED-CHAIN ALPHA-KETO ACID DEHYDROGENASE COMPLEX, MITOCHONDRIAL"/>
    <property type="match status" value="1"/>
</dbReference>
<dbReference type="Gene3D" id="3.30.559.10">
    <property type="entry name" value="Chloramphenicol acetyltransferase-like domain"/>
    <property type="match status" value="1"/>
</dbReference>
<dbReference type="Pfam" id="PF02817">
    <property type="entry name" value="E3_binding"/>
    <property type="match status" value="1"/>
</dbReference>
<comment type="cofactor">
    <cofactor evidence="1 6">
        <name>(R)-lipoate</name>
        <dbReference type="ChEBI" id="CHEBI:83088"/>
    </cofactor>
</comment>
<protein>
    <recommendedName>
        <fullName evidence="6">Dihydrolipoamide acetyltransferase component of pyruvate dehydrogenase complex</fullName>
        <ecNumber evidence="6">2.3.1.-</ecNumber>
    </recommendedName>
</protein>
<organism evidence="10 11">
    <name type="scientific">Leuconostoc citreum</name>
    <dbReference type="NCBI Taxonomy" id="33964"/>
    <lineage>
        <taxon>Bacteria</taxon>
        <taxon>Bacillati</taxon>
        <taxon>Bacillota</taxon>
        <taxon>Bacilli</taxon>
        <taxon>Lactobacillales</taxon>
        <taxon>Lactobacillaceae</taxon>
        <taxon>Leuconostoc</taxon>
    </lineage>
</organism>
<evidence type="ECO:0000256" key="2">
    <source>
        <dbReference type="ARBA" id="ARBA00007317"/>
    </source>
</evidence>
<comment type="similarity">
    <text evidence="2 6">Belongs to the 2-oxoacid dehydrogenase family.</text>
</comment>
<dbReference type="CDD" id="cd06849">
    <property type="entry name" value="lipoyl_domain"/>
    <property type="match status" value="1"/>
</dbReference>
<dbReference type="InterPro" id="IPR050743">
    <property type="entry name" value="2-oxoacid_DH_E2_comp"/>
</dbReference>
<keyword evidence="4 6" id="KW-0450">Lipoyl</keyword>
<comment type="caution">
    <text evidence="10">The sequence shown here is derived from an EMBL/GenBank/DDBJ whole genome shotgun (WGS) entry which is preliminary data.</text>
</comment>
<dbReference type="SUPFAM" id="SSF52777">
    <property type="entry name" value="CoA-dependent acyltransferases"/>
    <property type="match status" value="1"/>
</dbReference>
<keyword evidence="10" id="KW-0670">Pyruvate</keyword>
<dbReference type="GO" id="GO:0031405">
    <property type="term" value="F:lipoic acid binding"/>
    <property type="evidence" value="ECO:0007669"/>
    <property type="project" value="TreeGrafter"/>
</dbReference>
<reference evidence="10 11" key="1">
    <citation type="submission" date="2019-04" db="EMBL/GenBank/DDBJ databases">
        <title>A pseudo-fructophilic Leuconostoc citreum strain F192-5 isolated from peel of satsuma mandarin: the first report for isolation and characterization of strain-dependent fructophilic-like characteristics.</title>
        <authorList>
            <person name="Maeno S."/>
            <person name="Tanizawa Y."/>
            <person name="Kajikawa A."/>
            <person name="Kanesaki Y."/>
            <person name="Kubota E."/>
            <person name="Arita M."/>
            <person name="Leon D."/>
            <person name="Endo A."/>
        </authorList>
    </citation>
    <scope>NUCLEOTIDE SEQUENCE [LARGE SCALE GENOMIC DNA]</scope>
    <source>
        <strain evidence="10 11">F192-5</strain>
    </source>
</reference>
<evidence type="ECO:0000313" key="11">
    <source>
        <dbReference type="Proteomes" id="UP000323274"/>
    </source>
</evidence>
<dbReference type="Proteomes" id="UP000323274">
    <property type="component" value="Unassembled WGS sequence"/>
</dbReference>